<proteinExistence type="predicted"/>
<reference evidence="1" key="1">
    <citation type="submission" date="2022-10" db="EMBL/GenBank/DDBJ databases">
        <title>Culturing micro-colonial fungi from biological soil crusts in the Mojave desert and describing Neophaeococcomyces mojavensis, and introducing the new genera and species Taxawa tesnikishii.</title>
        <authorList>
            <person name="Kurbessoian T."/>
            <person name="Stajich J.E."/>
        </authorList>
    </citation>
    <scope>NUCLEOTIDE SEQUENCE</scope>
    <source>
        <strain evidence="1">JES_112</strain>
    </source>
</reference>
<name>A0ACC3AIV9_9EURO</name>
<accession>A0ACC3AIV9</accession>
<keyword evidence="2" id="KW-1185">Reference proteome</keyword>
<dbReference type="Proteomes" id="UP001172386">
    <property type="component" value="Unassembled WGS sequence"/>
</dbReference>
<organism evidence="1 2">
    <name type="scientific">Neophaeococcomyces mojaviensis</name>
    <dbReference type="NCBI Taxonomy" id="3383035"/>
    <lineage>
        <taxon>Eukaryota</taxon>
        <taxon>Fungi</taxon>
        <taxon>Dikarya</taxon>
        <taxon>Ascomycota</taxon>
        <taxon>Pezizomycotina</taxon>
        <taxon>Eurotiomycetes</taxon>
        <taxon>Chaetothyriomycetidae</taxon>
        <taxon>Chaetothyriales</taxon>
        <taxon>Chaetothyriales incertae sedis</taxon>
        <taxon>Neophaeococcomyces</taxon>
    </lineage>
</organism>
<dbReference type="EMBL" id="JAPDRQ010000008">
    <property type="protein sequence ID" value="KAJ9663539.1"/>
    <property type="molecule type" value="Genomic_DNA"/>
</dbReference>
<comment type="caution">
    <text evidence="1">The sequence shown here is derived from an EMBL/GenBank/DDBJ whole genome shotgun (WGS) entry which is preliminary data.</text>
</comment>
<evidence type="ECO:0000313" key="1">
    <source>
        <dbReference type="EMBL" id="KAJ9663539.1"/>
    </source>
</evidence>
<gene>
    <name evidence="1" type="ORF">H2198_000805</name>
</gene>
<protein>
    <submittedName>
        <fullName evidence="1">Uncharacterized protein</fullName>
    </submittedName>
</protein>
<sequence length="550" mass="60207">MPPSAQIPVVIGVGDIVNRSLKLEDALEPAELILRAIDNALHDSGLSSTARNKLQSRIDAISVVRSWTWPYPDLLGLLSEKLGIDPRHREYSDHGGNQPGRLFDEAARRISKGECEVAVIAGGEALASLNAFAKARKLPPPGWTPLDTSVTSVFSPTTRELNEGKPKSKLSTTHIVSVNALLGEIWAADNTGGLGGLHDIGAPIHIYPLYENAFRAHRGQSIKENHEESAKLYSEFAKAAAENEYAWNFGREADSEEVVGTVGKKNRMICFPYPLLMNAFNTVNLAGACILTSTKVARELGVPEKKWVYPLGGAGTRDSYDFWERPNYYTSPCISRSIDAALQVSKLKKEDIDLYDFYSCFPIVPKLACEHLGLSIVKPEKPVTLLGGLTSFGGAGNNYSMHAFTEMTRQLRSGKGRNGLVLANGGTVTYQYAVCLSSQAPSNSSYPEKNPLPPVVDDVPVPKVDAVAEGDAVVETYTVEFDRDNKPHRGHIVGRLKHNNHRFIANHGDEATLQKLASWTKEPIGQEGHVKQDPKKKGRNLFSFKDTARL</sequence>
<evidence type="ECO:0000313" key="2">
    <source>
        <dbReference type="Proteomes" id="UP001172386"/>
    </source>
</evidence>